<keyword evidence="1" id="KW-0732">Signal</keyword>
<feature type="chain" id="PRO_5045965128" description="ZU5 domain-containing protein" evidence="1">
    <location>
        <begin position="23"/>
        <end position="438"/>
    </location>
</feature>
<dbReference type="EMBL" id="JBEOQB010000002">
    <property type="protein sequence ID" value="MEZ0451703.1"/>
    <property type="molecule type" value="Genomic_DNA"/>
</dbReference>
<name>A0ABV4HB38_9SPHI</name>
<proteinExistence type="predicted"/>
<dbReference type="PROSITE" id="PS51145">
    <property type="entry name" value="ZU5"/>
    <property type="match status" value="1"/>
</dbReference>
<accession>A0ABV4HB38</accession>
<dbReference type="RefSeq" id="WP_370482123.1">
    <property type="nucleotide sequence ID" value="NZ_JBEOQA010000001.1"/>
</dbReference>
<feature type="signal peptide" evidence="1">
    <location>
        <begin position="1"/>
        <end position="22"/>
    </location>
</feature>
<evidence type="ECO:0000313" key="3">
    <source>
        <dbReference type="EMBL" id="MEZ0451703.1"/>
    </source>
</evidence>
<evidence type="ECO:0000259" key="2">
    <source>
        <dbReference type="PROSITE" id="PS51145"/>
    </source>
</evidence>
<keyword evidence="4" id="KW-1185">Reference proteome</keyword>
<evidence type="ECO:0000313" key="4">
    <source>
        <dbReference type="Proteomes" id="UP001566204"/>
    </source>
</evidence>
<feature type="domain" description="ZU5" evidence="2">
    <location>
        <begin position="50"/>
        <end position="176"/>
    </location>
</feature>
<gene>
    <name evidence="3" type="ORF">ABTW24_08865</name>
</gene>
<protein>
    <recommendedName>
        <fullName evidence="2">ZU5 domain-containing protein</fullName>
    </recommendedName>
</protein>
<organism evidence="3 4">
    <name type="scientific">Sphingobacterium thalpophilum</name>
    <dbReference type="NCBI Taxonomy" id="259"/>
    <lineage>
        <taxon>Bacteria</taxon>
        <taxon>Pseudomonadati</taxon>
        <taxon>Bacteroidota</taxon>
        <taxon>Sphingobacteriia</taxon>
        <taxon>Sphingobacteriales</taxon>
        <taxon>Sphingobacteriaceae</taxon>
        <taxon>Sphingobacterium</taxon>
    </lineage>
</organism>
<dbReference type="InterPro" id="IPR000906">
    <property type="entry name" value="ZU5_dom"/>
</dbReference>
<comment type="caution">
    <text evidence="3">The sequence shown here is derived from an EMBL/GenBank/DDBJ whole genome shotgun (WGS) entry which is preliminary data.</text>
</comment>
<dbReference type="Gene3D" id="2.60.220.30">
    <property type="match status" value="1"/>
</dbReference>
<sequence length="438" mass="47552">MRKTTFLICIVMPLLLLGICCSKGPKDIDGPPDESTGIPAVKLRGTAAGTPVLKTIGKNGGLIETADKTLRITIPEGSLEAPTEISILQITNTLEEGIDRPAFRILPEGIRFSKPVTISFRYDKMNITEGAEKGLLIAYQRADGVWCALPTVLDQQAGILSVTSDHFSDWAFFENLTLRKDREIVEKNDRVTLDLFQTGLLAPPSSKDADQWPLSELEDLHPATAASVTWKITAGPGKLEIKKNAHGLPAKAVYIAPESIPVSKTVTVQVEITAKGSLPDPKYPGGRRPIGKMIFLTSIQLTADAYFKGTVGGQPFESSKMGVQVRGVSLLLEGVDVKAGKGVHIYCNGLTGKNYSAGRGPGEFYMTFSEGNPRVMLWNFYRPCSGNEQFSGKVTITESDDDHIAGTVTGTFYLLKDCGFTESKNISATFKLPFYEQP</sequence>
<reference evidence="3 4" key="1">
    <citation type="submission" date="2024-06" db="EMBL/GenBank/DDBJ databases">
        <title>Soil Sphingobacterium thalpophilum.</title>
        <authorList>
            <person name="Yang J."/>
            <person name="Li J."/>
        </authorList>
    </citation>
    <scope>NUCLEOTIDE SEQUENCE [LARGE SCALE GENOMIC DNA]</scope>
    <source>
        <strain evidence="3 4">22g91tb</strain>
    </source>
</reference>
<dbReference type="Proteomes" id="UP001566204">
    <property type="component" value="Unassembled WGS sequence"/>
</dbReference>
<evidence type="ECO:0000256" key="1">
    <source>
        <dbReference type="SAM" id="SignalP"/>
    </source>
</evidence>